<comment type="caution">
    <text evidence="20">The sequence shown here is derived from an EMBL/GenBank/DDBJ whole genome shotgun (WGS) entry which is preliminary data.</text>
</comment>
<sequence>MSVNEELLPLRNKIDGLDSELVRLLNERAEVAKEIGEIKARAGLPVYRPEREAEVLKKICGKNEGPLPNESLVAIWREVMCACRGLESELKVAYLGPRGTFSEQAMIRQFGSGVVGMPSGSIEEVFRKVESGDAAYGIVPIENSTEGAVNRTMDYLLKTSLFIVGECSIPIQHNLMTRSGTMEGITRVYSHPQSLGQCVHWLNRNVPSLERLTAESNGEAARLASENPAYAAIAGEVAAKIFGLQIVAANIQDSNTNRTRFLILGREPAEPSANPQEDKTSLIFSVPHRAGSLYQALKPFDDFGVSMMRLDSRPAKRGTWEYFFYTDIEGNMSEPKIREALEIFREGCASLKCLGSYPTEKNFRRADTKGSNL</sequence>
<keyword evidence="11" id="KW-0057">Aromatic amino acid biosynthesis</keyword>
<dbReference type="InterPro" id="IPR002701">
    <property type="entry name" value="CM_II_prokaryot"/>
</dbReference>
<dbReference type="InterPro" id="IPR008242">
    <property type="entry name" value="Chor_mutase/pphenate_deHydtase"/>
</dbReference>
<dbReference type="PROSITE" id="PS51671">
    <property type="entry name" value="ACT"/>
    <property type="match status" value="1"/>
</dbReference>
<dbReference type="SMART" id="SM00830">
    <property type="entry name" value="CM_2"/>
    <property type="match status" value="1"/>
</dbReference>
<keyword evidence="14 20" id="KW-0456">Lyase</keyword>
<evidence type="ECO:0000256" key="15">
    <source>
        <dbReference type="ARBA" id="ARBA00023268"/>
    </source>
</evidence>
<dbReference type="EC" id="5.4.99.5" evidence="6"/>
<evidence type="ECO:0000256" key="5">
    <source>
        <dbReference type="ARBA" id="ARBA00004817"/>
    </source>
</evidence>
<dbReference type="Pfam" id="PF01842">
    <property type="entry name" value="ACT"/>
    <property type="match status" value="1"/>
</dbReference>
<dbReference type="GO" id="GO:0046417">
    <property type="term" value="P:chorismate metabolic process"/>
    <property type="evidence" value="ECO:0007669"/>
    <property type="project" value="InterPro"/>
</dbReference>
<evidence type="ECO:0000256" key="16">
    <source>
        <dbReference type="ARBA" id="ARBA00031175"/>
    </source>
</evidence>
<dbReference type="GO" id="GO:0004106">
    <property type="term" value="F:chorismate mutase activity"/>
    <property type="evidence" value="ECO:0007669"/>
    <property type="project" value="UniProtKB-EC"/>
</dbReference>
<dbReference type="PANTHER" id="PTHR21022:SF19">
    <property type="entry name" value="PREPHENATE DEHYDRATASE-RELATED"/>
    <property type="match status" value="1"/>
</dbReference>
<keyword evidence="12" id="KW-0584">Phenylalanine biosynthesis</keyword>
<comment type="catalytic activity">
    <reaction evidence="1">
        <text>chorismate = prephenate</text>
        <dbReference type="Rhea" id="RHEA:13897"/>
        <dbReference type="ChEBI" id="CHEBI:29748"/>
        <dbReference type="ChEBI" id="CHEBI:29934"/>
        <dbReference type="EC" id="5.4.99.5"/>
    </reaction>
</comment>
<evidence type="ECO:0000256" key="2">
    <source>
        <dbReference type="ARBA" id="ARBA00002364"/>
    </source>
</evidence>
<dbReference type="InterPro" id="IPR001086">
    <property type="entry name" value="Preph_deHydtase"/>
</dbReference>
<dbReference type="PROSITE" id="PS00857">
    <property type="entry name" value="PREPHENATE_DEHYDR_1"/>
    <property type="match status" value="1"/>
</dbReference>
<comment type="pathway">
    <text evidence="5">Metabolic intermediate biosynthesis; prephenate biosynthesis; prephenate from chorismate: step 1/1.</text>
</comment>
<dbReference type="FunFam" id="3.40.190.10:FF:000034">
    <property type="entry name" value="Chorismate mutase/prephenate dehydratase"/>
    <property type="match status" value="1"/>
</dbReference>
<proteinExistence type="predicted"/>
<evidence type="ECO:0000256" key="11">
    <source>
        <dbReference type="ARBA" id="ARBA00023141"/>
    </source>
</evidence>
<evidence type="ECO:0000256" key="14">
    <source>
        <dbReference type="ARBA" id="ARBA00023239"/>
    </source>
</evidence>
<evidence type="ECO:0000256" key="9">
    <source>
        <dbReference type="ARBA" id="ARBA00022490"/>
    </source>
</evidence>
<dbReference type="Gene3D" id="1.20.59.10">
    <property type="entry name" value="Chorismate mutase"/>
    <property type="match status" value="1"/>
</dbReference>
<dbReference type="InterPro" id="IPR018528">
    <property type="entry name" value="Preph_deHydtase_CS"/>
</dbReference>
<comment type="catalytic activity">
    <reaction evidence="18">
        <text>prephenate + H(+) = 3-phenylpyruvate + CO2 + H2O</text>
        <dbReference type="Rhea" id="RHEA:21648"/>
        <dbReference type="ChEBI" id="CHEBI:15377"/>
        <dbReference type="ChEBI" id="CHEBI:15378"/>
        <dbReference type="ChEBI" id="CHEBI:16526"/>
        <dbReference type="ChEBI" id="CHEBI:18005"/>
        <dbReference type="ChEBI" id="CHEBI:29934"/>
        <dbReference type="EC" id="4.2.1.51"/>
    </reaction>
</comment>
<dbReference type="Gene3D" id="3.40.190.10">
    <property type="entry name" value="Periplasmic binding protein-like II"/>
    <property type="match status" value="2"/>
</dbReference>
<dbReference type="UniPathway" id="UPA00120">
    <property type="reaction ID" value="UER00203"/>
</dbReference>
<dbReference type="SUPFAM" id="SSF55021">
    <property type="entry name" value="ACT-like"/>
    <property type="match status" value="1"/>
</dbReference>
<evidence type="ECO:0000256" key="18">
    <source>
        <dbReference type="ARBA" id="ARBA00047848"/>
    </source>
</evidence>
<evidence type="ECO:0000256" key="4">
    <source>
        <dbReference type="ARBA" id="ARBA00004741"/>
    </source>
</evidence>
<dbReference type="AlphaFoldDB" id="A0A6I3S2X2"/>
<dbReference type="SUPFAM" id="SSF53850">
    <property type="entry name" value="Periplasmic binding protein-like II"/>
    <property type="match status" value="1"/>
</dbReference>
<dbReference type="SUPFAM" id="SSF48600">
    <property type="entry name" value="Chorismate mutase II"/>
    <property type="match status" value="1"/>
</dbReference>
<comment type="function">
    <text evidence="2">Catalyzes the Claisen rearrangement of chorismate to prephenate and the decarboxylation/dehydration of prephenate to phenylpyruvate.</text>
</comment>
<evidence type="ECO:0000256" key="3">
    <source>
        <dbReference type="ARBA" id="ARBA00004496"/>
    </source>
</evidence>
<dbReference type="EC" id="4.2.1.51" evidence="7"/>
<dbReference type="Pfam" id="PF00800">
    <property type="entry name" value="PDT"/>
    <property type="match status" value="1"/>
</dbReference>
<dbReference type="PROSITE" id="PS51171">
    <property type="entry name" value="PREPHENATE_DEHYDR_3"/>
    <property type="match status" value="1"/>
</dbReference>
<reference evidence="20 21" key="1">
    <citation type="journal article" date="2019" name="Nat. Med.">
        <title>A library of human gut bacterial isolates paired with longitudinal multiomics data enables mechanistic microbiome research.</title>
        <authorList>
            <person name="Poyet M."/>
            <person name="Groussin M."/>
            <person name="Gibbons S.M."/>
            <person name="Avila-Pacheco J."/>
            <person name="Jiang X."/>
            <person name="Kearney S.M."/>
            <person name="Perrotta A.R."/>
            <person name="Berdy B."/>
            <person name="Zhao S."/>
            <person name="Lieberman T.D."/>
            <person name="Swanson P.K."/>
            <person name="Smith M."/>
            <person name="Roesemann S."/>
            <person name="Alexander J.E."/>
            <person name="Rich S.A."/>
            <person name="Livny J."/>
            <person name="Vlamakis H."/>
            <person name="Clish C."/>
            <person name="Bullock K."/>
            <person name="Deik A."/>
            <person name="Scott J."/>
            <person name="Pierce K.A."/>
            <person name="Xavier R.J."/>
            <person name="Alm E.J."/>
        </authorList>
    </citation>
    <scope>NUCLEOTIDE SEQUENCE [LARGE SCALE GENOMIC DNA]</scope>
    <source>
        <strain evidence="20 21">BIOML-A2</strain>
    </source>
</reference>
<dbReference type="NCBIfam" id="NF008865">
    <property type="entry name" value="PRK11898.1"/>
    <property type="match status" value="1"/>
</dbReference>
<keyword evidence="10" id="KW-0028">Amino-acid biosynthesis</keyword>
<feature type="site" description="Essential for prephenate dehydratase activity" evidence="19">
    <location>
        <position position="259"/>
    </location>
</feature>
<evidence type="ECO:0000256" key="19">
    <source>
        <dbReference type="PIRSR" id="PIRSR001500-2"/>
    </source>
</evidence>
<evidence type="ECO:0000256" key="7">
    <source>
        <dbReference type="ARBA" id="ARBA00013147"/>
    </source>
</evidence>
<dbReference type="CDD" id="cd04905">
    <property type="entry name" value="ACT_CM-PDT"/>
    <property type="match status" value="1"/>
</dbReference>
<dbReference type="InterPro" id="IPR002912">
    <property type="entry name" value="ACT_dom"/>
</dbReference>
<dbReference type="InterPro" id="IPR036263">
    <property type="entry name" value="Chorismate_II_sf"/>
</dbReference>
<gene>
    <name evidence="20" type="primary">pheA</name>
    <name evidence="20" type="ORF">GMD42_00365</name>
</gene>
<evidence type="ECO:0000256" key="1">
    <source>
        <dbReference type="ARBA" id="ARBA00000824"/>
    </source>
</evidence>
<dbReference type="Proteomes" id="UP000462362">
    <property type="component" value="Unassembled WGS sequence"/>
</dbReference>
<dbReference type="PIRSF" id="PIRSF001500">
    <property type="entry name" value="Chor_mut_pdt_Ppr"/>
    <property type="match status" value="1"/>
</dbReference>
<accession>A0A6I3S2X2</accession>
<dbReference type="EMBL" id="WNCL01000001">
    <property type="protein sequence ID" value="MTU42102.1"/>
    <property type="molecule type" value="Genomic_DNA"/>
</dbReference>
<name>A0A6I3S2X2_9BURK</name>
<dbReference type="Pfam" id="PF01817">
    <property type="entry name" value="CM_2"/>
    <property type="match status" value="1"/>
</dbReference>
<keyword evidence="9" id="KW-0963">Cytoplasm</keyword>
<dbReference type="PROSITE" id="PS51168">
    <property type="entry name" value="CHORISMATE_MUT_2"/>
    <property type="match status" value="1"/>
</dbReference>
<dbReference type="RefSeq" id="WP_021868343.1">
    <property type="nucleotide sequence ID" value="NZ_CAUEYH010000011.1"/>
</dbReference>
<comment type="pathway">
    <text evidence="4">Amino-acid biosynthesis; L-phenylalanine biosynthesis; phenylpyruvate from prephenate: step 1/1.</text>
</comment>
<evidence type="ECO:0000256" key="6">
    <source>
        <dbReference type="ARBA" id="ARBA00012404"/>
    </source>
</evidence>
<organism evidence="20 21">
    <name type="scientific">Parasutterella excrementihominis</name>
    <dbReference type="NCBI Taxonomy" id="487175"/>
    <lineage>
        <taxon>Bacteria</taxon>
        <taxon>Pseudomonadati</taxon>
        <taxon>Pseudomonadota</taxon>
        <taxon>Betaproteobacteria</taxon>
        <taxon>Burkholderiales</taxon>
        <taxon>Sutterellaceae</taxon>
        <taxon>Parasutterella</taxon>
    </lineage>
</organism>
<dbReference type="Gene3D" id="3.30.70.260">
    <property type="match status" value="1"/>
</dbReference>
<dbReference type="FunFam" id="3.40.190.10:FF:000029">
    <property type="entry name" value="Chorismate mutase/Prephenate dehydratase"/>
    <property type="match status" value="1"/>
</dbReference>
<evidence type="ECO:0000256" key="17">
    <source>
        <dbReference type="ARBA" id="ARBA00031520"/>
    </source>
</evidence>
<dbReference type="UniPathway" id="UPA00121">
    <property type="reaction ID" value="UER00345"/>
</dbReference>
<evidence type="ECO:0000256" key="8">
    <source>
        <dbReference type="ARBA" id="ARBA00014401"/>
    </source>
</evidence>
<evidence type="ECO:0000313" key="21">
    <source>
        <dbReference type="Proteomes" id="UP000462362"/>
    </source>
</evidence>
<evidence type="ECO:0000256" key="13">
    <source>
        <dbReference type="ARBA" id="ARBA00023235"/>
    </source>
</evidence>
<dbReference type="NCBIfam" id="TIGR01807">
    <property type="entry name" value="CM_P2"/>
    <property type="match status" value="1"/>
</dbReference>
<keyword evidence="15" id="KW-0511">Multifunctional enzyme</keyword>
<dbReference type="InterPro" id="IPR010957">
    <property type="entry name" value="G/b/e-P-prot_chorismate_mutase"/>
</dbReference>
<evidence type="ECO:0000313" key="20">
    <source>
        <dbReference type="EMBL" id="MTU42102.1"/>
    </source>
</evidence>
<keyword evidence="13" id="KW-0413">Isomerase</keyword>
<dbReference type="GO" id="GO:0004664">
    <property type="term" value="F:prephenate dehydratase activity"/>
    <property type="evidence" value="ECO:0007669"/>
    <property type="project" value="UniProtKB-EC"/>
</dbReference>
<evidence type="ECO:0000256" key="10">
    <source>
        <dbReference type="ARBA" id="ARBA00022605"/>
    </source>
</evidence>
<protein>
    <recommendedName>
        <fullName evidence="8">Bifunctional chorismate mutase/prephenate dehydratase</fullName>
        <ecNumber evidence="7">4.2.1.51</ecNumber>
        <ecNumber evidence="6">5.4.99.5</ecNumber>
    </recommendedName>
    <alternativeName>
        <fullName evidence="17">Chorismate mutase-prephenate dehydratase</fullName>
    </alternativeName>
    <alternativeName>
        <fullName evidence="16">p-protein</fullName>
    </alternativeName>
</protein>
<evidence type="ECO:0000256" key="12">
    <source>
        <dbReference type="ARBA" id="ARBA00023222"/>
    </source>
</evidence>
<dbReference type="PANTHER" id="PTHR21022">
    <property type="entry name" value="PREPHENATE DEHYDRATASE P PROTEIN"/>
    <property type="match status" value="1"/>
</dbReference>
<dbReference type="GO" id="GO:0009094">
    <property type="term" value="P:L-phenylalanine biosynthetic process"/>
    <property type="evidence" value="ECO:0007669"/>
    <property type="project" value="UniProtKB-UniPathway"/>
</dbReference>
<dbReference type="CDD" id="cd13630">
    <property type="entry name" value="PBP2_PDT_1"/>
    <property type="match status" value="1"/>
</dbReference>
<dbReference type="InterPro" id="IPR045865">
    <property type="entry name" value="ACT-like_dom_sf"/>
</dbReference>
<comment type="subcellular location">
    <subcellularLocation>
        <location evidence="3">Cytoplasm</location>
    </subcellularLocation>
</comment>
<dbReference type="InterPro" id="IPR036979">
    <property type="entry name" value="CM_dom_sf"/>
</dbReference>
<dbReference type="GO" id="GO:0005737">
    <property type="term" value="C:cytoplasm"/>
    <property type="evidence" value="ECO:0007669"/>
    <property type="project" value="UniProtKB-SubCell"/>
</dbReference>